<proteinExistence type="predicted"/>
<sequence>MQWETDKGWAACASAEYGGCNNTWSWSGPELDDTCFGHNGELAPGFSWQGNPDMFFRCQINGENVSPGLPTPCATHDCDDNERCVNSDDMTSYSCECRDPVNNPCKSTCAVSSIPDALSPSGEAFLWRCNKVANGKRRCKVRCVGSKEKENYTVACVSKNNKNNWSVFWKTTGSPPSCSFSPKKCTADSILASFSPNGAHTWKCKRNNVGSNCKVKCENGSEAGNFVVRCKNKKNIWTEKCLRHAKTRSCDDSILVGVLLFLRDENDIPILEDFDDAGGFDFLKPLARLSGKHEEKERIFNITAEIQGKMVEGLLVTGRFYFEDAKKTCEDREMALPKKPFRLLNLESMDFGKYNPRCFTRAAFWIDDDNTNYPEYIEERKKKVDNMVDVLKINEKNGPPFCAYISEEPHFSTSFFCEDELFDDLGRAILYHGNLKDLNCPKMKINSSFIREYGVLESDLLDKTWILRKTTYKTEIIFITSIYTGFKKQQFNSSESGFTWCRKLEEQKTDIYQINRFYNECILLTKEKSLVVLGMEGIENMCALVLKTYLKHQPNKLPETTLKEFDDSFHHDRDSSVDFGFMGNFLK</sequence>
<protein>
    <submittedName>
        <fullName evidence="1">Oidioi.mRNA.OKI2018_I69.chr2.g4013.t1.cds</fullName>
    </submittedName>
</protein>
<evidence type="ECO:0000313" key="2">
    <source>
        <dbReference type="Proteomes" id="UP001158576"/>
    </source>
</evidence>
<evidence type="ECO:0000313" key="1">
    <source>
        <dbReference type="EMBL" id="CAG5109481.1"/>
    </source>
</evidence>
<accession>A0ABN7T1H6</accession>
<reference evidence="1 2" key="1">
    <citation type="submission" date="2021-04" db="EMBL/GenBank/DDBJ databases">
        <authorList>
            <person name="Bliznina A."/>
        </authorList>
    </citation>
    <scope>NUCLEOTIDE SEQUENCE [LARGE SCALE GENOMIC DNA]</scope>
</reference>
<keyword evidence="2" id="KW-1185">Reference proteome</keyword>
<gene>
    <name evidence="1" type="ORF">OKIOD_LOCUS12778</name>
</gene>
<dbReference type="Proteomes" id="UP001158576">
    <property type="component" value="Chromosome 2"/>
</dbReference>
<name>A0ABN7T1H6_OIKDI</name>
<dbReference type="EMBL" id="OU015567">
    <property type="protein sequence ID" value="CAG5109481.1"/>
    <property type="molecule type" value="Genomic_DNA"/>
</dbReference>
<organism evidence="1 2">
    <name type="scientific">Oikopleura dioica</name>
    <name type="common">Tunicate</name>
    <dbReference type="NCBI Taxonomy" id="34765"/>
    <lineage>
        <taxon>Eukaryota</taxon>
        <taxon>Metazoa</taxon>
        <taxon>Chordata</taxon>
        <taxon>Tunicata</taxon>
        <taxon>Appendicularia</taxon>
        <taxon>Copelata</taxon>
        <taxon>Oikopleuridae</taxon>
        <taxon>Oikopleura</taxon>
    </lineage>
</organism>